<keyword evidence="5" id="KW-0238">DNA-binding</keyword>
<dbReference type="KEGG" id="bbel:109476658"/>
<name>A0A6P4ZGU2_BRABE</name>
<dbReference type="GO" id="GO:0060261">
    <property type="term" value="P:positive regulation of transcription initiation by RNA polymerase II"/>
    <property type="evidence" value="ECO:0007669"/>
    <property type="project" value="InterPro"/>
</dbReference>
<dbReference type="InterPro" id="IPR045125">
    <property type="entry name" value="Sub1/Tcp4-like"/>
</dbReference>
<keyword evidence="6" id="KW-0804">Transcription</keyword>
<dbReference type="SUPFAM" id="SSF54447">
    <property type="entry name" value="ssDNA-binding transcriptional regulator domain"/>
    <property type="match status" value="2"/>
</dbReference>
<comment type="function">
    <text evidence="8">General coactivator that functions cooperatively with TAFs and mediates functional interactions between upstream activators and the general transcriptional machinery. May be involved in stabilizing the multiprotein transcription complex. Binds single-stranded DNA. Also binds, in vitro, non-specifically to double-stranded DNA (ds DNA).</text>
</comment>
<comment type="subcellular location">
    <subcellularLocation>
        <location evidence="1">Nucleus</location>
    </subcellularLocation>
</comment>
<dbReference type="AlphaFoldDB" id="A0A6P4ZGU2"/>
<protein>
    <recommendedName>
        <fullName evidence="3">Activated RNA polymerase II transcriptional coactivator p15</fullName>
    </recommendedName>
    <alternativeName>
        <fullName evidence="9">SUB1 homolog</fullName>
    </alternativeName>
</protein>
<keyword evidence="7" id="KW-0539">Nucleus</keyword>
<proteinExistence type="inferred from homology"/>
<evidence type="ECO:0000256" key="6">
    <source>
        <dbReference type="ARBA" id="ARBA00023163"/>
    </source>
</evidence>
<evidence type="ECO:0000256" key="8">
    <source>
        <dbReference type="ARBA" id="ARBA00024848"/>
    </source>
</evidence>
<evidence type="ECO:0000256" key="10">
    <source>
        <dbReference type="SAM" id="MobiDB-lite"/>
    </source>
</evidence>
<evidence type="ECO:0000256" key="3">
    <source>
        <dbReference type="ARBA" id="ARBA00013386"/>
    </source>
</evidence>
<evidence type="ECO:0000256" key="7">
    <source>
        <dbReference type="ARBA" id="ARBA00023242"/>
    </source>
</evidence>
<dbReference type="Pfam" id="PF02229">
    <property type="entry name" value="PC4"/>
    <property type="match status" value="1"/>
</dbReference>
<comment type="similarity">
    <text evidence="2">Belongs to the transcriptional coactivator PC4 family.</text>
</comment>
<dbReference type="GeneID" id="109476658"/>
<sequence>MAQQQIAQPGAVLPNTASAGATPSIVPDILGSEGAPPSQNTNLKPHEVRLPLGDNVFLTVGMFRNKPIINVRQFYHPDPADVNKMRPGKKGLALTPKQWAKLKALPLLGAILDATCHTIPYYFGGIEPKMYDLGSEKYVTVQILHGQTSITLHQHYRPYGAPDTDPVMKRGIDLTIQQWEDLESKMKAVDKVLEAMENGKMPTDKDVIQSAIVY</sequence>
<dbReference type="GO" id="GO:0005634">
    <property type="term" value="C:nucleus"/>
    <property type="evidence" value="ECO:0007669"/>
    <property type="project" value="UniProtKB-SubCell"/>
</dbReference>
<dbReference type="PANTHER" id="PTHR13215">
    <property type="entry name" value="RNA POLYMERASE II TRANSCRIPTIONAL COACTIVATOR"/>
    <property type="match status" value="1"/>
</dbReference>
<dbReference type="OrthoDB" id="2505440at2759"/>
<dbReference type="InterPro" id="IPR003173">
    <property type="entry name" value="PC4_C"/>
</dbReference>
<evidence type="ECO:0000256" key="9">
    <source>
        <dbReference type="ARBA" id="ARBA00031984"/>
    </source>
</evidence>
<evidence type="ECO:0000256" key="1">
    <source>
        <dbReference type="ARBA" id="ARBA00004123"/>
    </source>
</evidence>
<evidence type="ECO:0000256" key="2">
    <source>
        <dbReference type="ARBA" id="ARBA00009001"/>
    </source>
</evidence>
<dbReference type="GO" id="GO:0003713">
    <property type="term" value="F:transcription coactivator activity"/>
    <property type="evidence" value="ECO:0007669"/>
    <property type="project" value="InterPro"/>
</dbReference>
<evidence type="ECO:0000313" key="12">
    <source>
        <dbReference type="Proteomes" id="UP000515135"/>
    </source>
</evidence>
<evidence type="ECO:0000313" key="13">
    <source>
        <dbReference type="RefSeq" id="XP_019633219.1"/>
    </source>
</evidence>
<organism evidence="12 13">
    <name type="scientific">Branchiostoma belcheri</name>
    <name type="common">Amphioxus</name>
    <dbReference type="NCBI Taxonomy" id="7741"/>
    <lineage>
        <taxon>Eukaryota</taxon>
        <taxon>Metazoa</taxon>
        <taxon>Chordata</taxon>
        <taxon>Cephalochordata</taxon>
        <taxon>Leptocardii</taxon>
        <taxon>Amphioxiformes</taxon>
        <taxon>Branchiostomatidae</taxon>
        <taxon>Branchiostoma</taxon>
    </lineage>
</organism>
<reference evidence="13" key="1">
    <citation type="submission" date="2025-08" db="UniProtKB">
        <authorList>
            <consortium name="RefSeq"/>
        </authorList>
    </citation>
    <scope>IDENTIFICATION</scope>
    <source>
        <tissue evidence="13">Gonad</tissue>
    </source>
</reference>
<keyword evidence="12" id="KW-1185">Reference proteome</keyword>
<dbReference type="InterPro" id="IPR009044">
    <property type="entry name" value="ssDNA-bd_transcriptional_reg"/>
</dbReference>
<keyword evidence="4" id="KW-0805">Transcription regulation</keyword>
<gene>
    <name evidence="13" type="primary">LOC109476658</name>
</gene>
<feature type="domain" description="Transcriptional coactivator p15 (PC4) C-terminal" evidence="11">
    <location>
        <begin position="51"/>
        <end position="104"/>
    </location>
</feature>
<dbReference type="Proteomes" id="UP000515135">
    <property type="component" value="Unplaced"/>
</dbReference>
<dbReference type="RefSeq" id="XP_019633219.1">
    <property type="nucleotide sequence ID" value="XM_019777660.1"/>
</dbReference>
<evidence type="ECO:0000256" key="5">
    <source>
        <dbReference type="ARBA" id="ARBA00023125"/>
    </source>
</evidence>
<feature type="region of interest" description="Disordered" evidence="10">
    <location>
        <begin position="24"/>
        <end position="46"/>
    </location>
</feature>
<accession>A0A6P4ZGU2</accession>
<evidence type="ECO:0000256" key="4">
    <source>
        <dbReference type="ARBA" id="ARBA00023015"/>
    </source>
</evidence>
<dbReference type="Gene3D" id="2.30.31.10">
    <property type="entry name" value="Transcriptional Coactivator Pc4, Chain A"/>
    <property type="match status" value="2"/>
</dbReference>
<dbReference type="GO" id="GO:0003677">
    <property type="term" value="F:DNA binding"/>
    <property type="evidence" value="ECO:0007669"/>
    <property type="project" value="UniProtKB-KW"/>
</dbReference>
<evidence type="ECO:0000259" key="11">
    <source>
        <dbReference type="Pfam" id="PF02229"/>
    </source>
</evidence>